<organism evidence="1">
    <name type="scientific">uncultured Caudovirales phage</name>
    <dbReference type="NCBI Taxonomy" id="2100421"/>
    <lineage>
        <taxon>Viruses</taxon>
        <taxon>Duplodnaviria</taxon>
        <taxon>Heunggongvirae</taxon>
        <taxon>Uroviricota</taxon>
        <taxon>Caudoviricetes</taxon>
        <taxon>Peduoviridae</taxon>
        <taxon>Maltschvirus</taxon>
        <taxon>Maltschvirus maltsch</taxon>
    </lineage>
</organism>
<dbReference type="InterPro" id="IPR010982">
    <property type="entry name" value="Lambda_DNA-bd_dom_sf"/>
</dbReference>
<protein>
    <submittedName>
        <fullName evidence="1">HTH_XRE domain containing protein</fullName>
    </submittedName>
</protein>
<sequence>MIKTYPEQLQSLAETAGIELKDAFHRAGVPSSTYYRSVKGTRAMTYETAVKVADAITQFQHT</sequence>
<proteinExistence type="predicted"/>
<evidence type="ECO:0000313" key="1">
    <source>
        <dbReference type="EMBL" id="CAB4187775.1"/>
    </source>
</evidence>
<gene>
    <name evidence="1" type="ORF">UFOVP1167_29</name>
</gene>
<dbReference type="EMBL" id="LR797113">
    <property type="protein sequence ID" value="CAB4187775.1"/>
    <property type="molecule type" value="Genomic_DNA"/>
</dbReference>
<reference evidence="1" key="1">
    <citation type="submission" date="2020-05" db="EMBL/GenBank/DDBJ databases">
        <authorList>
            <person name="Chiriac C."/>
            <person name="Salcher M."/>
            <person name="Ghai R."/>
            <person name="Kavagutti S V."/>
        </authorList>
    </citation>
    <scope>NUCLEOTIDE SEQUENCE</scope>
</reference>
<dbReference type="CDD" id="cd00093">
    <property type="entry name" value="HTH_XRE"/>
    <property type="match status" value="1"/>
</dbReference>
<dbReference type="SUPFAM" id="SSF47413">
    <property type="entry name" value="lambda repressor-like DNA-binding domains"/>
    <property type="match status" value="1"/>
</dbReference>
<dbReference type="Gene3D" id="1.10.260.40">
    <property type="entry name" value="lambda repressor-like DNA-binding domains"/>
    <property type="match status" value="1"/>
</dbReference>
<dbReference type="InterPro" id="IPR001387">
    <property type="entry name" value="Cro/C1-type_HTH"/>
</dbReference>
<dbReference type="GO" id="GO:0003677">
    <property type="term" value="F:DNA binding"/>
    <property type="evidence" value="ECO:0007669"/>
    <property type="project" value="InterPro"/>
</dbReference>
<accession>A0A6J5R4U9</accession>
<name>A0A6J5R4U9_9CAUD</name>